<dbReference type="GO" id="GO:0044550">
    <property type="term" value="P:secondary metabolite biosynthetic process"/>
    <property type="evidence" value="ECO:0007669"/>
    <property type="project" value="TreeGrafter"/>
</dbReference>
<dbReference type="InterPro" id="IPR009081">
    <property type="entry name" value="PP-bd_ACP"/>
</dbReference>
<dbReference type="PANTHER" id="PTHR45527:SF1">
    <property type="entry name" value="FATTY ACID SYNTHASE"/>
    <property type="match status" value="1"/>
</dbReference>
<dbReference type="InterPro" id="IPR025110">
    <property type="entry name" value="AMP-bd_C"/>
</dbReference>
<dbReference type="InterPro" id="IPR029058">
    <property type="entry name" value="AB_hydrolase_fold"/>
</dbReference>
<dbReference type="PANTHER" id="PTHR45527">
    <property type="entry name" value="NONRIBOSOMAL PEPTIDE SYNTHETASE"/>
    <property type="match status" value="1"/>
</dbReference>
<dbReference type="EMBL" id="BOOY01000010">
    <property type="protein sequence ID" value="GIJ02422.1"/>
    <property type="molecule type" value="Genomic_DNA"/>
</dbReference>
<dbReference type="FunFam" id="1.10.1200.10:FF:000016">
    <property type="entry name" value="Non-ribosomal peptide synthase"/>
    <property type="match status" value="1"/>
</dbReference>
<dbReference type="InterPro" id="IPR036736">
    <property type="entry name" value="ACP-like_sf"/>
</dbReference>
<dbReference type="FunFam" id="3.40.50.12780:FF:000012">
    <property type="entry name" value="Non-ribosomal peptide synthetase"/>
    <property type="match status" value="1"/>
</dbReference>
<dbReference type="Gene3D" id="3.40.50.1820">
    <property type="entry name" value="alpha/beta hydrolase"/>
    <property type="match status" value="1"/>
</dbReference>
<dbReference type="InterPro" id="IPR045851">
    <property type="entry name" value="AMP-bd_C_sf"/>
</dbReference>
<dbReference type="GO" id="GO:0003824">
    <property type="term" value="F:catalytic activity"/>
    <property type="evidence" value="ECO:0007669"/>
    <property type="project" value="InterPro"/>
</dbReference>
<evidence type="ECO:0000313" key="7">
    <source>
        <dbReference type="Proteomes" id="UP000652013"/>
    </source>
</evidence>
<gene>
    <name evidence="6" type="ORF">Sya03_17740</name>
</gene>
<keyword evidence="7" id="KW-1185">Reference proteome</keyword>
<dbReference type="InterPro" id="IPR001031">
    <property type="entry name" value="Thioesterase"/>
</dbReference>
<dbReference type="Gene3D" id="3.30.559.10">
    <property type="entry name" value="Chloramphenicol acetyltransferase-like domain"/>
    <property type="match status" value="1"/>
</dbReference>
<accession>A0A8J3Y6N8</accession>
<dbReference type="RefSeq" id="WP_203937732.1">
    <property type="nucleotide sequence ID" value="NZ_BAAAGJ010000012.1"/>
</dbReference>
<organism evidence="6 7">
    <name type="scientific">Spirilliplanes yamanashiensis</name>
    <dbReference type="NCBI Taxonomy" id="42233"/>
    <lineage>
        <taxon>Bacteria</taxon>
        <taxon>Bacillati</taxon>
        <taxon>Actinomycetota</taxon>
        <taxon>Actinomycetes</taxon>
        <taxon>Micromonosporales</taxon>
        <taxon>Micromonosporaceae</taxon>
        <taxon>Spirilliplanes</taxon>
    </lineage>
</organism>
<dbReference type="InterPro" id="IPR001242">
    <property type="entry name" value="Condensation_dom"/>
</dbReference>
<dbReference type="PROSITE" id="PS50075">
    <property type="entry name" value="CARRIER"/>
    <property type="match status" value="1"/>
</dbReference>
<dbReference type="FunFam" id="2.30.38.10:FF:000001">
    <property type="entry name" value="Non-ribosomal peptide synthetase PvdI"/>
    <property type="match status" value="1"/>
</dbReference>
<comment type="cofactor">
    <cofactor evidence="1">
        <name>pantetheine 4'-phosphate</name>
        <dbReference type="ChEBI" id="CHEBI:47942"/>
    </cofactor>
</comment>
<dbReference type="AlphaFoldDB" id="A0A8J3Y6N8"/>
<dbReference type="InterPro" id="IPR010071">
    <property type="entry name" value="AA_adenyl_dom"/>
</dbReference>
<dbReference type="Pfam" id="PF00501">
    <property type="entry name" value="AMP-binding"/>
    <property type="match status" value="1"/>
</dbReference>
<evidence type="ECO:0000256" key="3">
    <source>
        <dbReference type="ARBA" id="ARBA00022553"/>
    </source>
</evidence>
<sequence length="1266" mass="134699">MTSAPRRPLTTAQQALWFAQQLDPDNPVYTCAHYVDLRGPLDADRLLAAIGAVTAAADVLTTRFETDGADVWQVPAPAVPVPVIDLRAHAEPGKQSVDWMRAETARPRPLTGGDLAGHALLLLGDGHARWYLRAHHILLDGFGFSLVTEAVAAAYAALGRGEDPAPRFAPLTDLLADEAAYERSPKAAADREFWLDRLTGAGDVVSLTDGTAAPGHGYVHVGGELTAEASDAVRAAAERLGVTWAELVFAATALYVHRMTGAGDVVLGVPVAGRLGSVAARVPSTVVNIVPLRVPVPPDLDLAGLARRVRDELRLTRRHRRYRYERLQRDLGLVGSGRRLTGPQVNVKPFDRDLDFGDVAGHTHYLATGPVDDLELKAGLTPDGRLELDVDANPRLYTRAQAAAHRDRLIHLLTTLAAADPATPAGDVPVTTPAELTLVTRTWNDTAHPVPDATLVDLLESFPADAPAVRFEGAELTYAQLHRRANRLAHHLIARGAGPGAMVAVAMPRSADLVVALLGVLKAGAAYLPLDLSYPADRLDFMLADAAPVAVLRSLPPLDGLPDTPPAAPLTPQDPAYAIYTSGSTGRPKGVLVPHRGIVNRLLWMQAEYGLTGDDRVLQKTPYGFDVSVWEFFWPLITGATLVVARPDGHRDPAYLADVIVRERVTTVHFVPSMLRAFLPSAGATGTVLRRVICSGEELPEDLVRQFHREVGAPLHNLYGPTEASVDVTFWECAPDAPPGPVPIGRPVWNTRLYVLDAGGRPVPPGAVGELFIAGTQVALGYLNRPELTAERFVPDPWGPPGATMYRTGDLARWRDDGALDFLGRTDHQVKIRGFRVELGEIEGALLADPGVTAAAVVPWPGRDGLLVAYLVGEPAGDPRARLAAALPDHMVPAAFVGLPALPLTTSGKLDRRALPEPPSATASGAAPRTPVEETLCGLFAEALGVDRVGVDDGFFDLGGHSLLAMVLTRRIRDVLGADLPLGTIFTSPTPARLAAALHSGSPSALDVLLPLRPADTGPALFVVHPAGGLAWCYSGLLRHLPPSVAVYGLQSPTLSDPAYRPPSLSALAARYADEILAVRPAGPVALAGWSVGGVLAHEVAVRLRARGVEVPVLALLDAYPGDQWRDLPAPDAADALRALLTMAGLDESAVPALTLPDVLAVLRAGGHALAELGEPVLASVVDVVVDNARLMREHTHAVFDGGALFFTAARPRPETWLDRRGWQPYLTGELVNHDLDCLHPGLVRPAALSVIGRELTVRWGQAIEG</sequence>
<dbReference type="InterPro" id="IPR020806">
    <property type="entry name" value="PKS_PP-bd"/>
</dbReference>
<evidence type="ECO:0000256" key="1">
    <source>
        <dbReference type="ARBA" id="ARBA00001957"/>
    </source>
</evidence>
<feature type="domain" description="Carrier" evidence="5">
    <location>
        <begin position="927"/>
        <end position="1002"/>
    </location>
</feature>
<dbReference type="Pfam" id="PF00668">
    <property type="entry name" value="Condensation"/>
    <property type="match status" value="1"/>
</dbReference>
<protein>
    <recommendedName>
        <fullName evidence="5">Carrier domain-containing protein</fullName>
    </recommendedName>
</protein>
<dbReference type="SMART" id="SM00823">
    <property type="entry name" value="PKS_PP"/>
    <property type="match status" value="1"/>
</dbReference>
<dbReference type="SUPFAM" id="SSF56801">
    <property type="entry name" value="Acetyl-CoA synthetase-like"/>
    <property type="match status" value="1"/>
</dbReference>
<reference evidence="6" key="1">
    <citation type="submission" date="2021-01" db="EMBL/GenBank/DDBJ databases">
        <title>Whole genome shotgun sequence of Spirilliplanes yamanashiensis NBRC 15828.</title>
        <authorList>
            <person name="Komaki H."/>
            <person name="Tamura T."/>
        </authorList>
    </citation>
    <scope>NUCLEOTIDE SEQUENCE</scope>
    <source>
        <strain evidence="6">NBRC 15828</strain>
    </source>
</reference>
<dbReference type="GO" id="GO:0043041">
    <property type="term" value="P:amino acid activation for nonribosomal peptide biosynthetic process"/>
    <property type="evidence" value="ECO:0007669"/>
    <property type="project" value="TreeGrafter"/>
</dbReference>
<comment type="caution">
    <text evidence="6">The sequence shown here is derived from an EMBL/GenBank/DDBJ whole genome shotgun (WGS) entry which is preliminary data.</text>
</comment>
<evidence type="ECO:0000259" key="5">
    <source>
        <dbReference type="PROSITE" id="PS50075"/>
    </source>
</evidence>
<dbReference type="Gene3D" id="3.30.300.30">
    <property type="match status" value="1"/>
</dbReference>
<dbReference type="Pfam" id="PF13193">
    <property type="entry name" value="AMP-binding_C"/>
    <property type="match status" value="1"/>
</dbReference>
<dbReference type="NCBIfam" id="TIGR01733">
    <property type="entry name" value="AA-adenyl-dom"/>
    <property type="match status" value="1"/>
</dbReference>
<evidence type="ECO:0000256" key="4">
    <source>
        <dbReference type="SAM" id="MobiDB-lite"/>
    </source>
</evidence>
<dbReference type="GO" id="GO:0005737">
    <property type="term" value="C:cytoplasm"/>
    <property type="evidence" value="ECO:0007669"/>
    <property type="project" value="TreeGrafter"/>
</dbReference>
<dbReference type="InterPro" id="IPR000873">
    <property type="entry name" value="AMP-dep_synth/lig_dom"/>
</dbReference>
<proteinExistence type="predicted"/>
<dbReference type="SUPFAM" id="SSF52777">
    <property type="entry name" value="CoA-dependent acyltransferases"/>
    <property type="match status" value="2"/>
</dbReference>
<feature type="region of interest" description="Disordered" evidence="4">
    <location>
        <begin position="909"/>
        <end position="929"/>
    </location>
</feature>
<dbReference type="GO" id="GO:0072330">
    <property type="term" value="P:monocarboxylic acid biosynthetic process"/>
    <property type="evidence" value="ECO:0007669"/>
    <property type="project" value="UniProtKB-ARBA"/>
</dbReference>
<dbReference type="SUPFAM" id="SSF47336">
    <property type="entry name" value="ACP-like"/>
    <property type="match status" value="1"/>
</dbReference>
<dbReference type="Pfam" id="PF00975">
    <property type="entry name" value="Thioesterase"/>
    <property type="match status" value="1"/>
</dbReference>
<keyword evidence="3" id="KW-0597">Phosphoprotein</keyword>
<evidence type="ECO:0000313" key="6">
    <source>
        <dbReference type="EMBL" id="GIJ02422.1"/>
    </source>
</evidence>
<dbReference type="CDD" id="cd17646">
    <property type="entry name" value="A_NRPS_AB3403-like"/>
    <property type="match status" value="1"/>
</dbReference>
<dbReference type="InterPro" id="IPR042099">
    <property type="entry name" value="ANL_N_sf"/>
</dbReference>
<dbReference type="FunFam" id="3.40.50.980:FF:000002">
    <property type="entry name" value="Enterobactin synthetase component F"/>
    <property type="match status" value="1"/>
</dbReference>
<dbReference type="GO" id="GO:0031177">
    <property type="term" value="F:phosphopantetheine binding"/>
    <property type="evidence" value="ECO:0007669"/>
    <property type="project" value="InterPro"/>
</dbReference>
<name>A0A8J3Y6N8_9ACTN</name>
<dbReference type="InterPro" id="IPR023213">
    <property type="entry name" value="CAT-like_dom_sf"/>
</dbReference>
<evidence type="ECO:0000256" key="2">
    <source>
        <dbReference type="ARBA" id="ARBA00022450"/>
    </source>
</evidence>
<dbReference type="Gene3D" id="3.40.50.12780">
    <property type="entry name" value="N-terminal domain of ligase-like"/>
    <property type="match status" value="1"/>
</dbReference>
<dbReference type="SUPFAM" id="SSF53474">
    <property type="entry name" value="alpha/beta-Hydrolases"/>
    <property type="match status" value="1"/>
</dbReference>
<dbReference type="GO" id="GO:0008610">
    <property type="term" value="P:lipid biosynthetic process"/>
    <property type="evidence" value="ECO:0007669"/>
    <property type="project" value="UniProtKB-ARBA"/>
</dbReference>
<keyword evidence="2" id="KW-0596">Phosphopantetheine</keyword>
<dbReference type="Pfam" id="PF00550">
    <property type="entry name" value="PP-binding"/>
    <property type="match status" value="1"/>
</dbReference>
<dbReference type="Gene3D" id="3.30.559.30">
    <property type="entry name" value="Nonribosomal peptide synthetase, condensation domain"/>
    <property type="match status" value="1"/>
</dbReference>
<dbReference type="Proteomes" id="UP000652013">
    <property type="component" value="Unassembled WGS sequence"/>
</dbReference>